<dbReference type="PANTHER" id="PTHR10695">
    <property type="entry name" value="DEPHOSPHO-COA KINASE-RELATED"/>
    <property type="match status" value="1"/>
</dbReference>
<dbReference type="Pfam" id="PF01121">
    <property type="entry name" value="CoaE"/>
    <property type="match status" value="1"/>
</dbReference>
<feature type="binding site" evidence="5">
    <location>
        <begin position="12"/>
        <end position="17"/>
    </location>
    <ligand>
        <name>ATP</name>
        <dbReference type="ChEBI" id="CHEBI:30616"/>
    </ligand>
</feature>
<accession>A0ABW0P0U0</accession>
<dbReference type="PROSITE" id="PS51219">
    <property type="entry name" value="DPCK"/>
    <property type="match status" value="1"/>
</dbReference>
<organism evidence="7 8">
    <name type="scientific">Bosea massiliensis</name>
    <dbReference type="NCBI Taxonomy" id="151419"/>
    <lineage>
        <taxon>Bacteria</taxon>
        <taxon>Pseudomonadati</taxon>
        <taxon>Pseudomonadota</taxon>
        <taxon>Alphaproteobacteria</taxon>
        <taxon>Hyphomicrobiales</taxon>
        <taxon>Boseaceae</taxon>
        <taxon>Bosea</taxon>
    </lineage>
</organism>
<dbReference type="Proteomes" id="UP001596060">
    <property type="component" value="Unassembled WGS sequence"/>
</dbReference>
<dbReference type="SUPFAM" id="SSF52540">
    <property type="entry name" value="P-loop containing nucleoside triphosphate hydrolases"/>
    <property type="match status" value="1"/>
</dbReference>
<keyword evidence="4 5" id="KW-0173">Coenzyme A biosynthesis</keyword>
<keyword evidence="5 7" id="KW-0418">Kinase</keyword>
<dbReference type="NCBIfam" id="TIGR00152">
    <property type="entry name" value="dephospho-CoA kinase"/>
    <property type="match status" value="1"/>
</dbReference>
<evidence type="ECO:0000256" key="4">
    <source>
        <dbReference type="ARBA" id="ARBA00022993"/>
    </source>
</evidence>
<evidence type="ECO:0000256" key="1">
    <source>
        <dbReference type="ARBA" id="ARBA00009018"/>
    </source>
</evidence>
<gene>
    <name evidence="5 7" type="primary">coaE</name>
    <name evidence="7" type="ORF">ACFPN9_08480</name>
</gene>
<name>A0ABW0P0U0_9HYPH</name>
<dbReference type="HAMAP" id="MF_00376">
    <property type="entry name" value="Dephospho_CoA_kinase"/>
    <property type="match status" value="1"/>
</dbReference>
<sequence length="208" mass="21889">MTFILGLTGSIGMGKSTTAALFQARGIPVHDADAAVHALYRGRAVPLIAAAFPDAVHDGVVDRARLSGAVLGRPEAMARLEAIIHPLVREEEAGFLRGCRQRGVGLAVLDVPLLLETGGERRCDAVLVVSAPAEIQRARVLARPGMTPERLDAILARQMPDAAKRAHAHFIVDTSRGLVAAGRQVGSILIALAGRPGRGGRGWTDDHA</sequence>
<dbReference type="InterPro" id="IPR001977">
    <property type="entry name" value="Depp_CoAkinase"/>
</dbReference>
<evidence type="ECO:0000256" key="5">
    <source>
        <dbReference type="HAMAP-Rule" id="MF_00376"/>
    </source>
</evidence>
<dbReference type="RefSeq" id="WP_066733724.1">
    <property type="nucleotide sequence ID" value="NZ_JBHSLU010000015.1"/>
</dbReference>
<comment type="catalytic activity">
    <reaction evidence="5">
        <text>3'-dephospho-CoA + ATP = ADP + CoA + H(+)</text>
        <dbReference type="Rhea" id="RHEA:18245"/>
        <dbReference type="ChEBI" id="CHEBI:15378"/>
        <dbReference type="ChEBI" id="CHEBI:30616"/>
        <dbReference type="ChEBI" id="CHEBI:57287"/>
        <dbReference type="ChEBI" id="CHEBI:57328"/>
        <dbReference type="ChEBI" id="CHEBI:456216"/>
        <dbReference type="EC" id="2.7.1.24"/>
    </reaction>
</comment>
<evidence type="ECO:0000313" key="7">
    <source>
        <dbReference type="EMBL" id="MFC5505292.1"/>
    </source>
</evidence>
<proteinExistence type="inferred from homology"/>
<dbReference type="Gene3D" id="3.40.50.300">
    <property type="entry name" value="P-loop containing nucleotide triphosphate hydrolases"/>
    <property type="match status" value="1"/>
</dbReference>
<keyword evidence="2 5" id="KW-0547">Nucleotide-binding</keyword>
<keyword evidence="5" id="KW-0963">Cytoplasm</keyword>
<dbReference type="EMBL" id="JBHSLU010000015">
    <property type="protein sequence ID" value="MFC5505292.1"/>
    <property type="molecule type" value="Genomic_DNA"/>
</dbReference>
<evidence type="ECO:0000256" key="3">
    <source>
        <dbReference type="ARBA" id="ARBA00022840"/>
    </source>
</evidence>
<comment type="subcellular location">
    <subcellularLocation>
        <location evidence="5">Cytoplasm</location>
    </subcellularLocation>
</comment>
<dbReference type="CDD" id="cd02022">
    <property type="entry name" value="DPCK"/>
    <property type="match status" value="1"/>
</dbReference>
<protein>
    <recommendedName>
        <fullName evidence="5 6">Dephospho-CoA kinase</fullName>
        <ecNumber evidence="5 6">2.7.1.24</ecNumber>
    </recommendedName>
    <alternativeName>
        <fullName evidence="5">Dephosphocoenzyme A kinase</fullName>
    </alternativeName>
</protein>
<comment type="pathway">
    <text evidence="5">Cofactor biosynthesis; coenzyme A biosynthesis; CoA from (R)-pantothenate: step 5/5.</text>
</comment>
<keyword evidence="5 7" id="KW-0808">Transferase</keyword>
<evidence type="ECO:0000256" key="6">
    <source>
        <dbReference type="NCBIfam" id="TIGR00152"/>
    </source>
</evidence>
<keyword evidence="3 5" id="KW-0067">ATP-binding</keyword>
<comment type="similarity">
    <text evidence="1 5">Belongs to the CoaE family.</text>
</comment>
<dbReference type="InterPro" id="IPR027417">
    <property type="entry name" value="P-loop_NTPase"/>
</dbReference>
<evidence type="ECO:0000256" key="2">
    <source>
        <dbReference type="ARBA" id="ARBA00022741"/>
    </source>
</evidence>
<dbReference type="PANTHER" id="PTHR10695:SF46">
    <property type="entry name" value="BIFUNCTIONAL COENZYME A SYNTHASE-RELATED"/>
    <property type="match status" value="1"/>
</dbReference>
<dbReference type="GO" id="GO:0004140">
    <property type="term" value="F:dephospho-CoA kinase activity"/>
    <property type="evidence" value="ECO:0007669"/>
    <property type="project" value="UniProtKB-EC"/>
</dbReference>
<reference evidence="8" key="1">
    <citation type="journal article" date="2019" name="Int. J. Syst. Evol. Microbiol.">
        <title>The Global Catalogue of Microorganisms (GCM) 10K type strain sequencing project: providing services to taxonomists for standard genome sequencing and annotation.</title>
        <authorList>
            <consortium name="The Broad Institute Genomics Platform"/>
            <consortium name="The Broad Institute Genome Sequencing Center for Infectious Disease"/>
            <person name="Wu L."/>
            <person name="Ma J."/>
        </authorList>
    </citation>
    <scope>NUCLEOTIDE SEQUENCE [LARGE SCALE GENOMIC DNA]</scope>
    <source>
        <strain evidence="8">CCUG 43117</strain>
    </source>
</reference>
<comment type="caution">
    <text evidence="7">The sequence shown here is derived from an EMBL/GenBank/DDBJ whole genome shotgun (WGS) entry which is preliminary data.</text>
</comment>
<evidence type="ECO:0000313" key="8">
    <source>
        <dbReference type="Proteomes" id="UP001596060"/>
    </source>
</evidence>
<comment type="function">
    <text evidence="5">Catalyzes the phosphorylation of the 3'-hydroxyl group of dephosphocoenzyme A to form coenzyme A.</text>
</comment>
<dbReference type="EC" id="2.7.1.24" evidence="5 6"/>
<keyword evidence="8" id="KW-1185">Reference proteome</keyword>